<feature type="compositionally biased region" description="Polar residues" evidence="2">
    <location>
        <begin position="13"/>
        <end position="22"/>
    </location>
</feature>
<sequence length="174" mass="18976">MSQGYPEQFVSEMPQTHSQQPLLDTPHPTPAVYYSNPNHFGQQMMAMSPPDSVQSGPMWVGVAPQPPPANFGHPAAPPAAPPAATKRKVSSNACVECNRKKTRCDRDATNPHLPCAGCTRSGKDCVMKKSARGGKRVKGQVKGVMPWNLPRGREERGEGEQEEEREDGEEGEED</sequence>
<dbReference type="OrthoDB" id="2943660at2759"/>
<feature type="region of interest" description="Disordered" evidence="2">
    <location>
        <begin position="129"/>
        <end position="174"/>
    </location>
</feature>
<evidence type="ECO:0000256" key="1">
    <source>
        <dbReference type="ARBA" id="ARBA00023242"/>
    </source>
</evidence>
<feature type="domain" description="Zn(2)-C6 fungal-type" evidence="3">
    <location>
        <begin position="93"/>
        <end position="127"/>
    </location>
</feature>
<dbReference type="CDD" id="cd00067">
    <property type="entry name" value="GAL4"/>
    <property type="match status" value="1"/>
</dbReference>
<evidence type="ECO:0000313" key="5">
    <source>
        <dbReference type="Proteomes" id="UP001152300"/>
    </source>
</evidence>
<keyword evidence="1" id="KW-0539">Nucleus</keyword>
<evidence type="ECO:0000259" key="3">
    <source>
        <dbReference type="PROSITE" id="PS50048"/>
    </source>
</evidence>
<dbReference type="AlphaFoldDB" id="A0A9X0ABG2"/>
<gene>
    <name evidence="4" type="ORF">OCU04_011273</name>
</gene>
<dbReference type="SMART" id="SM00066">
    <property type="entry name" value="GAL4"/>
    <property type="match status" value="1"/>
</dbReference>
<proteinExistence type="predicted"/>
<feature type="region of interest" description="Disordered" evidence="2">
    <location>
        <begin position="1"/>
        <end position="27"/>
    </location>
</feature>
<dbReference type="Pfam" id="PF00172">
    <property type="entry name" value="Zn_clus"/>
    <property type="match status" value="1"/>
</dbReference>
<keyword evidence="5" id="KW-1185">Reference proteome</keyword>
<feature type="compositionally biased region" description="Acidic residues" evidence="2">
    <location>
        <begin position="160"/>
        <end position="174"/>
    </location>
</feature>
<evidence type="ECO:0000313" key="4">
    <source>
        <dbReference type="EMBL" id="KAJ8059620.1"/>
    </source>
</evidence>
<dbReference type="PROSITE" id="PS50048">
    <property type="entry name" value="ZN2_CY6_FUNGAL_2"/>
    <property type="match status" value="1"/>
</dbReference>
<organism evidence="4 5">
    <name type="scientific">Sclerotinia nivalis</name>
    <dbReference type="NCBI Taxonomy" id="352851"/>
    <lineage>
        <taxon>Eukaryota</taxon>
        <taxon>Fungi</taxon>
        <taxon>Dikarya</taxon>
        <taxon>Ascomycota</taxon>
        <taxon>Pezizomycotina</taxon>
        <taxon>Leotiomycetes</taxon>
        <taxon>Helotiales</taxon>
        <taxon>Sclerotiniaceae</taxon>
        <taxon>Sclerotinia</taxon>
    </lineage>
</organism>
<accession>A0A9X0ABG2</accession>
<dbReference type="InterPro" id="IPR036864">
    <property type="entry name" value="Zn2-C6_fun-type_DNA-bd_sf"/>
</dbReference>
<dbReference type="EMBL" id="JAPEIS010000014">
    <property type="protein sequence ID" value="KAJ8059620.1"/>
    <property type="molecule type" value="Genomic_DNA"/>
</dbReference>
<dbReference type="Proteomes" id="UP001152300">
    <property type="component" value="Unassembled WGS sequence"/>
</dbReference>
<name>A0A9X0ABG2_9HELO</name>
<dbReference type="GO" id="GO:0008270">
    <property type="term" value="F:zinc ion binding"/>
    <property type="evidence" value="ECO:0007669"/>
    <property type="project" value="InterPro"/>
</dbReference>
<reference evidence="4" key="1">
    <citation type="submission" date="2022-11" db="EMBL/GenBank/DDBJ databases">
        <title>Genome Resource of Sclerotinia nivalis Strain SnTB1, a Plant Pathogen Isolated from American Ginseng.</title>
        <authorList>
            <person name="Fan S."/>
        </authorList>
    </citation>
    <scope>NUCLEOTIDE SEQUENCE</scope>
    <source>
        <strain evidence="4">SnTB1</strain>
    </source>
</reference>
<dbReference type="SUPFAM" id="SSF57701">
    <property type="entry name" value="Zn2/Cys6 DNA-binding domain"/>
    <property type="match status" value="1"/>
</dbReference>
<feature type="compositionally biased region" description="Basic residues" evidence="2">
    <location>
        <begin position="129"/>
        <end position="139"/>
    </location>
</feature>
<dbReference type="Gene3D" id="4.10.240.10">
    <property type="entry name" value="Zn(2)-C6 fungal-type DNA-binding domain"/>
    <property type="match status" value="1"/>
</dbReference>
<protein>
    <recommendedName>
        <fullName evidence="3">Zn(2)-C6 fungal-type domain-containing protein</fullName>
    </recommendedName>
</protein>
<dbReference type="GO" id="GO:0000981">
    <property type="term" value="F:DNA-binding transcription factor activity, RNA polymerase II-specific"/>
    <property type="evidence" value="ECO:0007669"/>
    <property type="project" value="InterPro"/>
</dbReference>
<evidence type="ECO:0000256" key="2">
    <source>
        <dbReference type="SAM" id="MobiDB-lite"/>
    </source>
</evidence>
<comment type="caution">
    <text evidence="4">The sequence shown here is derived from an EMBL/GenBank/DDBJ whole genome shotgun (WGS) entry which is preliminary data.</text>
</comment>
<dbReference type="InterPro" id="IPR001138">
    <property type="entry name" value="Zn2Cys6_DnaBD"/>
</dbReference>